<organism evidence="3 4">
    <name type="scientific">Saccoglossus kowalevskii</name>
    <name type="common">Acorn worm</name>
    <dbReference type="NCBI Taxonomy" id="10224"/>
    <lineage>
        <taxon>Eukaryota</taxon>
        <taxon>Metazoa</taxon>
        <taxon>Hemichordata</taxon>
        <taxon>Enteropneusta</taxon>
        <taxon>Harrimaniidae</taxon>
        <taxon>Saccoglossus</taxon>
    </lineage>
</organism>
<dbReference type="SMART" id="SM00320">
    <property type="entry name" value="WD40"/>
    <property type="match status" value="2"/>
</dbReference>
<gene>
    <name evidence="4" type="primary">LOC102802269</name>
</gene>
<proteinExistence type="predicted"/>
<evidence type="ECO:0000313" key="4">
    <source>
        <dbReference type="RefSeq" id="XP_006816432.1"/>
    </source>
</evidence>
<evidence type="ECO:0000256" key="1">
    <source>
        <dbReference type="PROSITE-ProRule" id="PRU00221"/>
    </source>
</evidence>
<dbReference type="InterPro" id="IPR036322">
    <property type="entry name" value="WD40_repeat_dom_sf"/>
</dbReference>
<dbReference type="InterPro" id="IPR049546">
    <property type="entry name" value="WDR54_beta_prop"/>
</dbReference>
<keyword evidence="1" id="KW-0853">WD repeat</keyword>
<accession>A0ABM0M8U1</accession>
<name>A0ABM0M8U1_SACKO</name>
<feature type="domain" description="WD repeat-containing protein 54 beta-propeller" evidence="2">
    <location>
        <begin position="1"/>
        <end position="309"/>
    </location>
</feature>
<dbReference type="Proteomes" id="UP000694865">
    <property type="component" value="Unplaced"/>
</dbReference>
<dbReference type="InterPro" id="IPR001680">
    <property type="entry name" value="WD40_rpt"/>
</dbReference>
<dbReference type="Gene3D" id="2.130.10.10">
    <property type="entry name" value="YVTN repeat-like/Quinoprotein amine dehydrogenase"/>
    <property type="match status" value="1"/>
</dbReference>
<sequence>MYNRDKSVQIKGSASCLYNNLSILSMPDKNVTCYATVHKTVVNIANCSGDAMNIQHRQVSCKEMGTPSGNSMILQAKFCEFPSRSMLVILSQRGIQIFEPDGSVMLFWHAFGSADCGLAGEIFARGVTSCGDSHMAVGTAKGTLLIFNIPPKGPNITMSETLTGHSYAVTDLQNQDNIMASADDSGCIIVWKAGNPFSRLSKIAGSGSSCTSVCLFSGFVAAAYGSGHIRIFDSSRGSLLVEICLVSASEDSFVRVWEVKKDSESYPKVEMKFSDCITDVQLCGAKFTNKNGRSFGLTGYDHNEVVCYSQKA</sequence>
<protein>
    <submittedName>
        <fullName evidence="4">WD repeat-containing protein 54-like</fullName>
    </submittedName>
</protein>
<dbReference type="GeneID" id="102802269"/>
<feature type="repeat" description="WD" evidence="1">
    <location>
        <begin position="245"/>
        <end position="267"/>
    </location>
</feature>
<dbReference type="SUPFAM" id="SSF50978">
    <property type="entry name" value="WD40 repeat-like"/>
    <property type="match status" value="1"/>
</dbReference>
<reference evidence="4" key="1">
    <citation type="submission" date="2025-08" db="UniProtKB">
        <authorList>
            <consortium name="RefSeq"/>
        </authorList>
    </citation>
    <scope>IDENTIFICATION</scope>
    <source>
        <tissue evidence="4">Testes</tissue>
    </source>
</reference>
<dbReference type="PROSITE" id="PS50082">
    <property type="entry name" value="WD_REPEATS_2"/>
    <property type="match status" value="1"/>
</dbReference>
<evidence type="ECO:0000313" key="3">
    <source>
        <dbReference type="Proteomes" id="UP000694865"/>
    </source>
</evidence>
<evidence type="ECO:0000259" key="2">
    <source>
        <dbReference type="Pfam" id="PF21031"/>
    </source>
</evidence>
<keyword evidence="3" id="KW-1185">Reference proteome</keyword>
<dbReference type="RefSeq" id="XP_006816432.1">
    <property type="nucleotide sequence ID" value="XM_006816369.1"/>
</dbReference>
<dbReference type="Pfam" id="PF21031">
    <property type="entry name" value="WDR54"/>
    <property type="match status" value="1"/>
</dbReference>
<dbReference type="InterPro" id="IPR015943">
    <property type="entry name" value="WD40/YVTN_repeat-like_dom_sf"/>
</dbReference>